<dbReference type="EMBL" id="JAJKBJ010000003">
    <property type="protein sequence ID" value="MCL9683375.1"/>
    <property type="molecule type" value="Genomic_DNA"/>
</dbReference>
<name>A0A9X2IA32_9GAMM</name>
<dbReference type="RefSeq" id="WP_250419305.1">
    <property type="nucleotide sequence ID" value="NZ_JAJKBJ010000003.1"/>
</dbReference>
<organism evidence="1 2">
    <name type="scientific">Legionella maioricensis</name>
    <dbReference type="NCBI Taxonomy" id="2896528"/>
    <lineage>
        <taxon>Bacteria</taxon>
        <taxon>Pseudomonadati</taxon>
        <taxon>Pseudomonadota</taxon>
        <taxon>Gammaproteobacteria</taxon>
        <taxon>Legionellales</taxon>
        <taxon>Legionellaceae</taxon>
        <taxon>Legionella</taxon>
    </lineage>
</organism>
<dbReference type="Proteomes" id="UP001139721">
    <property type="component" value="Unassembled WGS sequence"/>
</dbReference>
<evidence type="ECO:0000313" key="1">
    <source>
        <dbReference type="EMBL" id="MCL9683375.1"/>
    </source>
</evidence>
<accession>A0A9X2IA32</accession>
<comment type="caution">
    <text evidence="1">The sequence shown here is derived from an EMBL/GenBank/DDBJ whole genome shotgun (WGS) entry which is preliminary data.</text>
</comment>
<proteinExistence type="predicted"/>
<protein>
    <submittedName>
        <fullName evidence="1">Uncharacterized protein</fullName>
    </submittedName>
</protein>
<sequence length="144" mass="16739">MNSLFEKAKNVFNFFEPQEEPQKELQKELPTREFNSLNFAMTREQIDRFFKKKEPYRSPLKESEIKLIAERKALVSPIADLNFRNKLTGCLFGNPNTGEEFDISYKQAVPSLLDFSQFKVRSMKKNEQVSDELVNGLPADLAKK</sequence>
<evidence type="ECO:0000313" key="2">
    <source>
        <dbReference type="Proteomes" id="UP001139721"/>
    </source>
</evidence>
<reference evidence="1" key="1">
    <citation type="submission" date="2021-11" db="EMBL/GenBank/DDBJ databases">
        <title>Legionella maioricencis sp. nov., a new species isolated from hot water samples in Mallorca.</title>
        <authorList>
            <person name="Crespi S."/>
            <person name="Drasar V."/>
            <person name="Salva-Serra F."/>
            <person name="Jaen-Luchoro D."/>
            <person name="Pineiro-Iglesias B."/>
            <person name="Aliaga F."/>
            <person name="Fernandez-Juarez V."/>
            <person name="Coll G."/>
            <person name="Moore E.R.B."/>
            <person name="Bennasar-Figueras A."/>
        </authorList>
    </citation>
    <scope>NUCLEOTIDE SEQUENCE</scope>
    <source>
        <strain evidence="1">HCPI-6</strain>
    </source>
</reference>
<keyword evidence="2" id="KW-1185">Reference proteome</keyword>
<gene>
    <name evidence="1" type="ORF">LOX96_04660</name>
</gene>
<dbReference type="AlphaFoldDB" id="A0A9X2IA32"/>